<evidence type="ECO:0000313" key="2">
    <source>
        <dbReference type="Proteomes" id="UP000273326"/>
    </source>
</evidence>
<dbReference type="EMBL" id="CP034465">
    <property type="protein sequence ID" value="AZP03717.1"/>
    <property type="molecule type" value="Genomic_DNA"/>
</dbReference>
<dbReference type="RefSeq" id="WP_126108807.1">
    <property type="nucleotide sequence ID" value="NZ_CP034465.1"/>
</dbReference>
<proteinExistence type="predicted"/>
<dbReference type="KEGG" id="jeh:EJN90_02975"/>
<dbReference type="Pfam" id="PF03682">
    <property type="entry name" value="UPF0158"/>
    <property type="match status" value="1"/>
</dbReference>
<keyword evidence="2" id="KW-1185">Reference proteome</keyword>
<sequence length="159" mass="18766">MKVKLEEIIQEIESQGDTFRSFLNKETGELESISDEEFEAAENDSPLENYPSWQQGTIKKAAEILYDGHWIDLPSQFDIHEYEIMERFCLSTENERVGEMMYDDLQGKGAFRRFKENVRKHNLLEAWYEFYENALKEIAIEWCKSHGIVCEDYQGESSE</sequence>
<organism evidence="1 2">
    <name type="scientific">Jeotgalibaca ciconiae</name>
    <dbReference type="NCBI Taxonomy" id="2496265"/>
    <lineage>
        <taxon>Bacteria</taxon>
        <taxon>Bacillati</taxon>
        <taxon>Bacillota</taxon>
        <taxon>Bacilli</taxon>
        <taxon>Lactobacillales</taxon>
        <taxon>Carnobacteriaceae</taxon>
        <taxon>Jeotgalibaca</taxon>
    </lineage>
</organism>
<accession>A0A3S9H8P3</accession>
<gene>
    <name evidence="1" type="ORF">EJN90_02975</name>
</gene>
<dbReference type="AlphaFoldDB" id="A0A3S9H8P3"/>
<name>A0A3S9H8P3_9LACT</name>
<protein>
    <submittedName>
        <fullName evidence="1">Uncharacterized protein</fullName>
    </submittedName>
</protein>
<dbReference type="Proteomes" id="UP000273326">
    <property type="component" value="Chromosome"/>
</dbReference>
<reference evidence="2" key="1">
    <citation type="submission" date="2018-12" db="EMBL/GenBank/DDBJ databases">
        <title>Complete genome sequencing of Jeotgalibaca sp. H21T32.</title>
        <authorList>
            <person name="Bae J.-W."/>
            <person name="Lee S.-Y."/>
        </authorList>
    </citation>
    <scope>NUCLEOTIDE SEQUENCE [LARGE SCALE GENOMIC DNA]</scope>
    <source>
        <strain evidence="2">H21T32</strain>
    </source>
</reference>
<dbReference type="OrthoDB" id="48384at2"/>
<dbReference type="InterPro" id="IPR005361">
    <property type="entry name" value="UPF0158"/>
</dbReference>
<evidence type="ECO:0000313" key="1">
    <source>
        <dbReference type="EMBL" id="AZP03717.1"/>
    </source>
</evidence>